<gene>
    <name evidence="3" type="ORF">COT81_01130</name>
</gene>
<proteinExistence type="predicted"/>
<reference evidence="4" key="1">
    <citation type="submission" date="2017-09" db="EMBL/GenBank/DDBJ databases">
        <title>Depth-based differentiation of microbial function through sediment-hosted aquifers and enrichment of novel symbionts in the deep terrestrial subsurface.</title>
        <authorList>
            <person name="Probst A.J."/>
            <person name="Ladd B."/>
            <person name="Jarett J.K."/>
            <person name="Geller-Mcgrath D.E."/>
            <person name="Sieber C.M.K."/>
            <person name="Emerson J.B."/>
            <person name="Anantharaman K."/>
            <person name="Thomas B.C."/>
            <person name="Malmstrom R."/>
            <person name="Stieglmeier M."/>
            <person name="Klingl A."/>
            <person name="Woyke T."/>
            <person name="Ryan C.M."/>
            <person name="Banfield J.F."/>
        </authorList>
    </citation>
    <scope>NUCLEOTIDE SEQUENCE [LARGE SCALE GENOMIC DNA]</scope>
</reference>
<feature type="compositionally biased region" description="Pro residues" evidence="1">
    <location>
        <begin position="134"/>
        <end position="146"/>
    </location>
</feature>
<protein>
    <submittedName>
        <fullName evidence="3">Uncharacterized protein</fullName>
    </submittedName>
</protein>
<evidence type="ECO:0000313" key="3">
    <source>
        <dbReference type="EMBL" id="PIS05366.1"/>
    </source>
</evidence>
<keyword evidence="2" id="KW-0812">Transmembrane</keyword>
<evidence type="ECO:0000256" key="2">
    <source>
        <dbReference type="SAM" id="Phobius"/>
    </source>
</evidence>
<evidence type="ECO:0000256" key="1">
    <source>
        <dbReference type="SAM" id="MobiDB-lite"/>
    </source>
</evidence>
<dbReference type="AlphaFoldDB" id="A0A2H0W204"/>
<feature type="compositionally biased region" description="Polar residues" evidence="1">
    <location>
        <begin position="100"/>
        <end position="115"/>
    </location>
</feature>
<feature type="compositionally biased region" description="Basic residues" evidence="1">
    <location>
        <begin position="9"/>
        <end position="21"/>
    </location>
</feature>
<feature type="compositionally biased region" description="Acidic residues" evidence="1">
    <location>
        <begin position="152"/>
        <end position="162"/>
    </location>
</feature>
<feature type="compositionally biased region" description="Acidic residues" evidence="1">
    <location>
        <begin position="174"/>
        <end position="184"/>
    </location>
</feature>
<feature type="compositionally biased region" description="Low complexity" evidence="1">
    <location>
        <begin position="121"/>
        <end position="133"/>
    </location>
</feature>
<dbReference type="EMBL" id="PEZZ01000007">
    <property type="protein sequence ID" value="PIS05366.1"/>
    <property type="molecule type" value="Genomic_DNA"/>
</dbReference>
<organism evidence="3 4">
    <name type="scientific">Candidatus Buchananbacteria bacterium CG10_big_fil_rev_8_21_14_0_10_42_9</name>
    <dbReference type="NCBI Taxonomy" id="1974526"/>
    <lineage>
        <taxon>Bacteria</taxon>
        <taxon>Candidatus Buchananiibacteriota</taxon>
    </lineage>
</organism>
<feature type="region of interest" description="Disordered" evidence="1">
    <location>
        <begin position="100"/>
        <end position="187"/>
    </location>
</feature>
<keyword evidence="2" id="KW-1133">Transmembrane helix</keyword>
<feature type="region of interest" description="Disordered" evidence="1">
    <location>
        <begin position="1"/>
        <end position="31"/>
    </location>
</feature>
<feature type="transmembrane region" description="Helical" evidence="2">
    <location>
        <begin position="54"/>
        <end position="75"/>
    </location>
</feature>
<name>A0A2H0W204_9BACT</name>
<comment type="caution">
    <text evidence="3">The sequence shown here is derived from an EMBL/GenBank/DDBJ whole genome shotgun (WGS) entry which is preliminary data.</text>
</comment>
<sequence>MFGIDSKSKKSKVKAPKRSRRKSEMTTLPPDLDRRIHVMPKEFYQRVKQSNTKLMVILIVVVVVLALVFGFGFWLTQTLRQVNTPPTTPTQNVTSEVNANTQLPNVSPPVTNTNQSPPPSNINVNANLNINASPPTPPSTAAPPSPTLGNDIDADDLLDPEEVLFGSSRNNSDTDGDGFSDIEEVLNGYDPSSSQDLVSAGLVNVFQNETIGYQVLIPKSWGAPRRSSSDRLIIVIIPGGSKIEIQVRDNTTNLTPAGLFFNLLPQSKSQQLSINNNTILLSSDKLNAIIMPAENSSSYYFVTYTLGTDNVISYPNVLEMMVRSLKSI</sequence>
<evidence type="ECO:0000313" key="4">
    <source>
        <dbReference type="Proteomes" id="UP000230935"/>
    </source>
</evidence>
<keyword evidence="2" id="KW-0472">Membrane</keyword>
<accession>A0A2H0W204</accession>
<dbReference type="Proteomes" id="UP000230935">
    <property type="component" value="Unassembled WGS sequence"/>
</dbReference>